<dbReference type="Proteomes" id="UP000198282">
    <property type="component" value="Unassembled WGS sequence"/>
</dbReference>
<dbReference type="EMBL" id="FZOD01000026">
    <property type="protein sequence ID" value="SNT13997.1"/>
    <property type="molecule type" value="Genomic_DNA"/>
</dbReference>
<protein>
    <submittedName>
        <fullName evidence="2">Uncharacterized protein</fullName>
    </submittedName>
</protein>
<organism evidence="2 3">
    <name type="scientific">Streptosporangium subroseum</name>
    <dbReference type="NCBI Taxonomy" id="106412"/>
    <lineage>
        <taxon>Bacteria</taxon>
        <taxon>Bacillati</taxon>
        <taxon>Actinomycetota</taxon>
        <taxon>Actinomycetes</taxon>
        <taxon>Streptosporangiales</taxon>
        <taxon>Streptosporangiaceae</taxon>
        <taxon>Streptosporangium</taxon>
    </lineage>
</organism>
<evidence type="ECO:0000313" key="2">
    <source>
        <dbReference type="EMBL" id="SNT13997.1"/>
    </source>
</evidence>
<evidence type="ECO:0000256" key="1">
    <source>
        <dbReference type="SAM" id="MobiDB-lite"/>
    </source>
</evidence>
<feature type="region of interest" description="Disordered" evidence="1">
    <location>
        <begin position="12"/>
        <end position="53"/>
    </location>
</feature>
<accession>A0A239K6K8</accession>
<proteinExistence type="predicted"/>
<feature type="compositionally biased region" description="Basic and acidic residues" evidence="1">
    <location>
        <begin position="43"/>
        <end position="52"/>
    </location>
</feature>
<sequence length="93" mass="10079">MPNEFFLDSACEAGNSSPYKSAIIRSPSGGTRRRVGDLPVSGPRRESGDHAGKSFGLTPLVLALPPRTTFRVSVQMVDWVVVVVYDSSLSKRL</sequence>
<gene>
    <name evidence="2" type="ORF">SAMN05216276_10263</name>
</gene>
<keyword evidence="3" id="KW-1185">Reference proteome</keyword>
<dbReference type="AlphaFoldDB" id="A0A239K6K8"/>
<evidence type="ECO:0000313" key="3">
    <source>
        <dbReference type="Proteomes" id="UP000198282"/>
    </source>
</evidence>
<reference evidence="2 3" key="1">
    <citation type="submission" date="2017-06" db="EMBL/GenBank/DDBJ databases">
        <authorList>
            <person name="Kim H.J."/>
            <person name="Triplett B.A."/>
        </authorList>
    </citation>
    <scope>NUCLEOTIDE SEQUENCE [LARGE SCALE GENOMIC DNA]</scope>
    <source>
        <strain evidence="2 3">CGMCC 4.2132</strain>
    </source>
</reference>
<name>A0A239K6K8_9ACTN</name>